<dbReference type="InterPro" id="IPR011330">
    <property type="entry name" value="Glyco_hydro/deAcase_b/a-brl"/>
</dbReference>
<dbReference type="Gene3D" id="3.20.20.370">
    <property type="entry name" value="Glycoside hydrolase/deacetylase"/>
    <property type="match status" value="1"/>
</dbReference>
<name>A0A6D2G677_SALER</name>
<sequence length="270" mass="30123">MTKVGLRIDVDTLRGTREGVPRLLATLHRHGVQASFFFSVGPDNMGRHLWRLIRPRFLWKMLRSNAASLYGWDILLAGTAWPGKNIGNANAGIIRETATYHETGLHAWDHHAWQTHSGHWSIRQLEEDIARGMTALETIIGKPVTCSAAAGWRADGRVVRAKEPFNLRYNSDCRGTTLFRPLLMPGQTGTPQIPVTLPTWDEVIGPAVQAQSFNTWIISRMLQDQGTPVYTIHAEVEGIVHQPLFEDLLVRARDRGDHLLSSGRTAADSA</sequence>
<keyword evidence="2" id="KW-0378">Hydrolase</keyword>
<feature type="domain" description="NodB homology" evidence="1">
    <location>
        <begin position="2"/>
        <end position="260"/>
    </location>
</feature>
<dbReference type="AlphaFoldDB" id="A0A6D2G677"/>
<gene>
    <name evidence="2" type="primary">arnD</name>
    <name evidence="2" type="ORF">NCTC5773_01676</name>
</gene>
<dbReference type="GO" id="GO:0005975">
    <property type="term" value="P:carbohydrate metabolic process"/>
    <property type="evidence" value="ECO:0007669"/>
    <property type="project" value="InterPro"/>
</dbReference>
<dbReference type="SUPFAM" id="SSF88713">
    <property type="entry name" value="Glycoside hydrolase/deacetylase"/>
    <property type="match status" value="1"/>
</dbReference>
<dbReference type="InterPro" id="IPR002509">
    <property type="entry name" value="NODB_dom"/>
</dbReference>
<evidence type="ECO:0000313" key="2">
    <source>
        <dbReference type="EMBL" id="VEA01649.1"/>
    </source>
</evidence>
<protein>
    <submittedName>
        <fullName evidence="2">Polymyxin resistance protein PmrJ, predicted deacetylase</fullName>
        <ecNumber evidence="2">3.5.1.-</ecNumber>
    </submittedName>
</protein>
<proteinExistence type="predicted"/>
<dbReference type="PROSITE" id="PS51677">
    <property type="entry name" value="NODB"/>
    <property type="match status" value="1"/>
</dbReference>
<dbReference type="EC" id="3.5.1.-" evidence="2"/>
<dbReference type="GO" id="GO:0016810">
    <property type="term" value="F:hydrolase activity, acting on carbon-nitrogen (but not peptide) bonds"/>
    <property type="evidence" value="ECO:0007669"/>
    <property type="project" value="InterPro"/>
</dbReference>
<evidence type="ECO:0000259" key="1">
    <source>
        <dbReference type="PROSITE" id="PS51677"/>
    </source>
</evidence>
<organism evidence="2 3">
    <name type="scientific">Salmonella enterica subsp. salamae</name>
    <dbReference type="NCBI Taxonomy" id="59202"/>
    <lineage>
        <taxon>Bacteria</taxon>
        <taxon>Pseudomonadati</taxon>
        <taxon>Pseudomonadota</taxon>
        <taxon>Gammaproteobacteria</taxon>
        <taxon>Enterobacterales</taxon>
        <taxon>Enterobacteriaceae</taxon>
        <taxon>Salmonella</taxon>
    </lineage>
</organism>
<dbReference type="EMBL" id="LR134141">
    <property type="protein sequence ID" value="VEA01649.1"/>
    <property type="molecule type" value="Genomic_DNA"/>
</dbReference>
<dbReference type="Pfam" id="PF01522">
    <property type="entry name" value="Polysacc_deac_1"/>
    <property type="match status" value="1"/>
</dbReference>
<dbReference type="Proteomes" id="UP000267858">
    <property type="component" value="Chromosome"/>
</dbReference>
<reference evidence="2 3" key="1">
    <citation type="submission" date="2018-12" db="EMBL/GenBank/DDBJ databases">
        <authorList>
            <consortium name="Pathogen Informatics"/>
        </authorList>
    </citation>
    <scope>NUCLEOTIDE SEQUENCE [LARGE SCALE GENOMIC DNA]</scope>
    <source>
        <strain evidence="2 3">NCTC5773</strain>
    </source>
</reference>
<evidence type="ECO:0000313" key="3">
    <source>
        <dbReference type="Proteomes" id="UP000267858"/>
    </source>
</evidence>
<dbReference type="NCBIfam" id="NF011923">
    <property type="entry name" value="PRK15394.1"/>
    <property type="match status" value="1"/>
</dbReference>
<accession>A0A6D2G677</accession>